<evidence type="ECO:0000256" key="8">
    <source>
        <dbReference type="ARBA" id="ARBA00022801"/>
    </source>
</evidence>
<dbReference type="SUPFAM" id="SSF52980">
    <property type="entry name" value="Restriction endonuclease-like"/>
    <property type="match status" value="1"/>
</dbReference>
<evidence type="ECO:0000256" key="2">
    <source>
        <dbReference type="ARBA" id="ARBA00004496"/>
    </source>
</evidence>
<dbReference type="GO" id="GO:0006281">
    <property type="term" value="P:DNA repair"/>
    <property type="evidence" value="ECO:0007669"/>
    <property type="project" value="UniProtKB-KW"/>
</dbReference>
<dbReference type="KEGG" id="mpul:BLA55_01350"/>
<evidence type="ECO:0000256" key="12">
    <source>
        <dbReference type="ARBA" id="ARBA00023447"/>
    </source>
</evidence>
<evidence type="ECO:0000256" key="6">
    <source>
        <dbReference type="ARBA" id="ARBA00022759"/>
    </source>
</evidence>
<keyword evidence="3" id="KW-0963">Cytoplasm</keyword>
<keyword evidence="7" id="KW-0227">DNA damage</keyword>
<dbReference type="InterPro" id="IPR011856">
    <property type="entry name" value="tRNA_endonuc-like_dom_sf"/>
</dbReference>
<evidence type="ECO:0000256" key="5">
    <source>
        <dbReference type="ARBA" id="ARBA00022723"/>
    </source>
</evidence>
<dbReference type="OrthoDB" id="9783592at2"/>
<organism evidence="14 15">
    <name type="scientific">Mycoplasmopsis pullorum</name>
    <dbReference type="NCBI Taxonomy" id="48003"/>
    <lineage>
        <taxon>Bacteria</taxon>
        <taxon>Bacillati</taxon>
        <taxon>Mycoplasmatota</taxon>
        <taxon>Mycoplasmoidales</taxon>
        <taxon>Metamycoplasmataceae</taxon>
        <taxon>Mycoplasmopsis</taxon>
    </lineage>
</organism>
<dbReference type="GO" id="GO:0006310">
    <property type="term" value="P:DNA recombination"/>
    <property type="evidence" value="ECO:0007669"/>
    <property type="project" value="UniProtKB-KW"/>
</dbReference>
<evidence type="ECO:0000256" key="10">
    <source>
        <dbReference type="ARBA" id="ARBA00023172"/>
    </source>
</evidence>
<dbReference type="GO" id="GO:0005737">
    <property type="term" value="C:cytoplasm"/>
    <property type="evidence" value="ECO:0007669"/>
    <property type="project" value="UniProtKB-SubCell"/>
</dbReference>
<dbReference type="CDD" id="cd22354">
    <property type="entry name" value="RecU-like"/>
    <property type="match status" value="1"/>
</dbReference>
<keyword evidence="9" id="KW-0460">Magnesium</keyword>
<dbReference type="Pfam" id="PF03838">
    <property type="entry name" value="RecU"/>
    <property type="match status" value="1"/>
</dbReference>
<dbReference type="STRING" id="48003.BLA55_01350"/>
<name>A0A1L4FRS5_9BACT</name>
<evidence type="ECO:0000256" key="13">
    <source>
        <dbReference type="ARBA" id="ARBA00029523"/>
    </source>
</evidence>
<evidence type="ECO:0000256" key="9">
    <source>
        <dbReference type="ARBA" id="ARBA00022842"/>
    </source>
</evidence>
<dbReference type="InterPro" id="IPR004612">
    <property type="entry name" value="Resolv_RecU"/>
</dbReference>
<sequence>MKNKGMLFEKLINQTIDWLEKNKIAYIQKLNLPIKFSGTESDIKGNLWLKNVKVTHKSTVDYIGCYRGQFIAFEAKSTKSDRLEKSNIKTNQIEYLTKVNACGGLAFYLIYFEKYDQILCTPVDWILFLLKNENSLNIVNIVKNSLSVDILFPGILNLDKTLKFWN</sequence>
<evidence type="ECO:0000313" key="15">
    <source>
        <dbReference type="Proteomes" id="UP000184322"/>
    </source>
</evidence>
<keyword evidence="15" id="KW-1185">Reference proteome</keyword>
<reference evidence="15" key="1">
    <citation type="submission" date="2016-10" db="EMBL/GenBank/DDBJ databases">
        <authorList>
            <person name="Beylefeld A."/>
            <person name="Abolnik C."/>
        </authorList>
    </citation>
    <scope>NUCLEOTIDE SEQUENCE [LARGE SCALE GENOMIC DNA]</scope>
    <source>
        <strain evidence="15">B359_6</strain>
    </source>
</reference>
<dbReference type="InterPro" id="IPR011335">
    <property type="entry name" value="Restrct_endonuc-II-like"/>
</dbReference>
<keyword evidence="4" id="KW-0540">Nuclease</keyword>
<proteinExistence type="inferred from homology"/>
<evidence type="ECO:0000313" key="14">
    <source>
        <dbReference type="EMBL" id="APJ38317.1"/>
    </source>
</evidence>
<gene>
    <name evidence="14" type="ORF">BLA55_01350</name>
</gene>
<comment type="subcellular location">
    <subcellularLocation>
        <location evidence="2">Cytoplasm</location>
    </subcellularLocation>
</comment>
<evidence type="ECO:0000256" key="1">
    <source>
        <dbReference type="ARBA" id="ARBA00001946"/>
    </source>
</evidence>
<keyword evidence="5" id="KW-0479">Metal-binding</keyword>
<dbReference type="GO" id="GO:0046872">
    <property type="term" value="F:metal ion binding"/>
    <property type="evidence" value="ECO:0007669"/>
    <property type="project" value="UniProtKB-KW"/>
</dbReference>
<dbReference type="Gene3D" id="3.40.1350.10">
    <property type="match status" value="1"/>
</dbReference>
<protein>
    <recommendedName>
        <fullName evidence="13">Holliday junction resolvase RecU</fullName>
    </recommendedName>
</protein>
<dbReference type="GO" id="GO:0004519">
    <property type="term" value="F:endonuclease activity"/>
    <property type="evidence" value="ECO:0007669"/>
    <property type="project" value="UniProtKB-KW"/>
</dbReference>
<dbReference type="GO" id="GO:0016787">
    <property type="term" value="F:hydrolase activity"/>
    <property type="evidence" value="ECO:0007669"/>
    <property type="project" value="UniProtKB-KW"/>
</dbReference>
<dbReference type="Proteomes" id="UP000184322">
    <property type="component" value="Chromosome"/>
</dbReference>
<keyword evidence="8" id="KW-0378">Hydrolase</keyword>
<evidence type="ECO:0000256" key="7">
    <source>
        <dbReference type="ARBA" id="ARBA00022763"/>
    </source>
</evidence>
<comment type="similarity">
    <text evidence="12">Belongs to the RecU family.</text>
</comment>
<comment type="cofactor">
    <cofactor evidence="1">
        <name>Mg(2+)</name>
        <dbReference type="ChEBI" id="CHEBI:18420"/>
    </cofactor>
</comment>
<evidence type="ECO:0000256" key="3">
    <source>
        <dbReference type="ARBA" id="ARBA00022490"/>
    </source>
</evidence>
<dbReference type="NCBIfam" id="NF002581">
    <property type="entry name" value="PRK02234.1-2"/>
    <property type="match status" value="1"/>
</dbReference>
<evidence type="ECO:0000256" key="11">
    <source>
        <dbReference type="ARBA" id="ARBA00023204"/>
    </source>
</evidence>
<dbReference type="EMBL" id="CP017813">
    <property type="protein sequence ID" value="APJ38317.1"/>
    <property type="molecule type" value="Genomic_DNA"/>
</dbReference>
<dbReference type="AlphaFoldDB" id="A0A1L4FRS5"/>
<accession>A0A1L4FRS5</accession>
<keyword evidence="6" id="KW-0255">Endonuclease</keyword>
<keyword evidence="10" id="KW-0233">DNA recombination</keyword>
<keyword evidence="11" id="KW-0234">DNA repair</keyword>
<dbReference type="RefSeq" id="WP_073372321.1">
    <property type="nucleotide sequence ID" value="NZ_CP017813.1"/>
</dbReference>
<evidence type="ECO:0000256" key="4">
    <source>
        <dbReference type="ARBA" id="ARBA00022722"/>
    </source>
</evidence>
<dbReference type="GO" id="GO:0003676">
    <property type="term" value="F:nucleic acid binding"/>
    <property type="evidence" value="ECO:0007669"/>
    <property type="project" value="InterPro"/>
</dbReference>